<name>A0A0E0MU41_ORYRU</name>
<dbReference type="AlphaFoldDB" id="A0A0E0MU41"/>
<dbReference type="Gramene" id="ORUFI01G10700.1">
    <property type="protein sequence ID" value="ORUFI01G10700.1"/>
    <property type="gene ID" value="ORUFI01G10700"/>
</dbReference>
<dbReference type="EnsemblPlants" id="ORUFI01G10700.1">
    <property type="protein sequence ID" value="ORUFI01G10700.1"/>
    <property type="gene ID" value="ORUFI01G10700"/>
</dbReference>
<organism evidence="1 2">
    <name type="scientific">Oryza rufipogon</name>
    <name type="common">Brownbeard rice</name>
    <name type="synonym">Asian wild rice</name>
    <dbReference type="NCBI Taxonomy" id="4529"/>
    <lineage>
        <taxon>Eukaryota</taxon>
        <taxon>Viridiplantae</taxon>
        <taxon>Streptophyta</taxon>
        <taxon>Embryophyta</taxon>
        <taxon>Tracheophyta</taxon>
        <taxon>Spermatophyta</taxon>
        <taxon>Magnoliopsida</taxon>
        <taxon>Liliopsida</taxon>
        <taxon>Poales</taxon>
        <taxon>Poaceae</taxon>
        <taxon>BOP clade</taxon>
        <taxon>Oryzoideae</taxon>
        <taxon>Oryzeae</taxon>
        <taxon>Oryzinae</taxon>
        <taxon>Oryza</taxon>
    </lineage>
</organism>
<evidence type="ECO:0000313" key="1">
    <source>
        <dbReference type="EnsemblPlants" id="ORUFI01G10700.1"/>
    </source>
</evidence>
<proteinExistence type="predicted"/>
<keyword evidence="2" id="KW-1185">Reference proteome</keyword>
<reference evidence="1" key="2">
    <citation type="submission" date="2015-06" db="UniProtKB">
        <authorList>
            <consortium name="EnsemblPlants"/>
        </authorList>
    </citation>
    <scope>IDENTIFICATION</scope>
</reference>
<accession>A0A0E0MU41</accession>
<sequence length="65" mass="7324">MGELLALDVASPRSLAVAATKARKVEAEFPATPMTEHLVDMEKQVWASFYSAGFWRSPSQREDRR</sequence>
<protein>
    <submittedName>
        <fullName evidence="1">Uncharacterized protein</fullName>
    </submittedName>
</protein>
<dbReference type="HOGENOM" id="CLU_2853724_0_0_1"/>
<reference evidence="2" key="1">
    <citation type="submission" date="2013-06" db="EMBL/GenBank/DDBJ databases">
        <authorList>
            <person name="Zhao Q."/>
        </authorList>
    </citation>
    <scope>NUCLEOTIDE SEQUENCE</scope>
    <source>
        <strain evidence="2">cv. W1943</strain>
    </source>
</reference>
<evidence type="ECO:0000313" key="2">
    <source>
        <dbReference type="Proteomes" id="UP000008022"/>
    </source>
</evidence>
<dbReference type="Proteomes" id="UP000008022">
    <property type="component" value="Unassembled WGS sequence"/>
</dbReference>